<evidence type="ECO:0000313" key="4">
    <source>
        <dbReference type="Proteomes" id="UP000739180"/>
    </source>
</evidence>
<keyword evidence="2" id="KW-0449">Lipoprotein</keyword>
<dbReference type="NCBIfam" id="TIGR01845">
    <property type="entry name" value="outer_NodT"/>
    <property type="match status" value="1"/>
</dbReference>
<dbReference type="Gene3D" id="1.20.1600.10">
    <property type="entry name" value="Outer membrane efflux proteins (OEP)"/>
    <property type="match status" value="1"/>
</dbReference>
<keyword evidence="2" id="KW-0732">Signal</keyword>
<protein>
    <submittedName>
        <fullName evidence="3">Efflux transporter outer membrane subunit</fullName>
    </submittedName>
</protein>
<keyword evidence="2" id="KW-1134">Transmembrane beta strand</keyword>
<keyword evidence="4" id="KW-1185">Reference proteome</keyword>
<organism evidence="3 4">
    <name type="scientific">Alloalcanivorax gelatiniphagus</name>
    <dbReference type="NCBI Taxonomy" id="1194167"/>
    <lineage>
        <taxon>Bacteria</taxon>
        <taxon>Pseudomonadati</taxon>
        <taxon>Pseudomonadota</taxon>
        <taxon>Gammaproteobacteria</taxon>
        <taxon>Oceanospirillales</taxon>
        <taxon>Alcanivoracaceae</taxon>
        <taxon>Alloalcanivorax</taxon>
    </lineage>
</organism>
<feature type="signal peptide" evidence="2">
    <location>
        <begin position="1"/>
        <end position="20"/>
    </location>
</feature>
<dbReference type="InterPro" id="IPR003423">
    <property type="entry name" value="OMP_efflux"/>
</dbReference>
<comment type="similarity">
    <text evidence="1 2">Belongs to the outer membrane factor (OMF) (TC 1.B.17) family.</text>
</comment>
<proteinExistence type="inferred from homology"/>
<dbReference type="SUPFAM" id="SSF56954">
    <property type="entry name" value="Outer membrane efflux proteins (OEP)"/>
    <property type="match status" value="1"/>
</dbReference>
<dbReference type="Pfam" id="PF02321">
    <property type="entry name" value="OEP"/>
    <property type="match status" value="2"/>
</dbReference>
<dbReference type="PROSITE" id="PS51257">
    <property type="entry name" value="PROKAR_LIPOPROTEIN"/>
    <property type="match status" value="1"/>
</dbReference>
<dbReference type="EMBL" id="VCQT01000015">
    <property type="protein sequence ID" value="TMW14448.1"/>
    <property type="molecule type" value="Genomic_DNA"/>
</dbReference>
<reference evidence="3 4" key="1">
    <citation type="submission" date="2019-05" db="EMBL/GenBank/DDBJ databases">
        <title>Genome of Alcanivorax gelatiniphagus, an oil degrading marine bacteria.</title>
        <authorList>
            <person name="Kwon K.K."/>
        </authorList>
    </citation>
    <scope>NUCLEOTIDE SEQUENCE [LARGE SCALE GENOMIC DNA]</scope>
    <source>
        <strain evidence="3 4">MEBiC 08158</strain>
    </source>
</reference>
<feature type="chain" id="PRO_5044967584" evidence="2">
    <location>
        <begin position="21"/>
        <end position="480"/>
    </location>
</feature>
<accession>A0ABY2XPF1</accession>
<evidence type="ECO:0000313" key="3">
    <source>
        <dbReference type="EMBL" id="TMW14448.1"/>
    </source>
</evidence>
<comment type="subcellular location">
    <subcellularLocation>
        <location evidence="2">Cell outer membrane</location>
        <topology evidence="2">Lipid-anchor</topology>
    </subcellularLocation>
</comment>
<dbReference type="PANTHER" id="PTHR30203:SF32">
    <property type="entry name" value="CATION EFFLUX SYSTEM PROTEIN CUSC"/>
    <property type="match status" value="1"/>
</dbReference>
<dbReference type="Gene3D" id="2.20.200.10">
    <property type="entry name" value="Outer membrane efflux proteins (OEP)"/>
    <property type="match status" value="1"/>
</dbReference>
<sequence length="480" mass="51249">MNRYTLPLLAALALGGCSLAPDYRQPASPVPATVGDSGAPGDGVMLPGWRALFPDPQLRQLINTALDNNRDLRLAMLDVAEARARYRIEGAALLPSISANAEGARQRLPADLNQTGASTVQSQYGVNVGVASYELDLFGRVRSLKQSALQSYLATEEARRSARITLVSEVANAWLTLMADRESLRISQETLSAQQQSVDLVRGRVDLGLGSELDLRQAEAALETARANQARFQRRVDADRNALAVLVGAPLPALAGEDLDDPTVAVLPEVPAGLSSSVLRQRPDILRAEHALRAANANIGAARAAFFPRISLTGSAGTASAELSGLFEGGSKAWSFSPSVSLPIFSGGRNRANLDVAEVRRDQNVARYEQAIQTAFQEVADALAARNSLSQEEQAQSALVTATERSLALAEARYREGADDYLAVLDARRNLLDARQQRVAVTLNKLTNRVTLYRALGGGEQADQATLVGHATANQDAPRG</sequence>
<dbReference type="InterPro" id="IPR010131">
    <property type="entry name" value="MdtP/NodT-like"/>
</dbReference>
<comment type="caution">
    <text evidence="3">The sequence shown here is derived from an EMBL/GenBank/DDBJ whole genome shotgun (WGS) entry which is preliminary data.</text>
</comment>
<gene>
    <name evidence="3" type="ORF">FGS76_03140</name>
</gene>
<dbReference type="PANTHER" id="PTHR30203">
    <property type="entry name" value="OUTER MEMBRANE CATION EFFLUX PROTEIN"/>
    <property type="match status" value="1"/>
</dbReference>
<evidence type="ECO:0000256" key="2">
    <source>
        <dbReference type="RuleBase" id="RU362097"/>
    </source>
</evidence>
<keyword evidence="2" id="KW-0564">Palmitate</keyword>
<dbReference type="Proteomes" id="UP000739180">
    <property type="component" value="Unassembled WGS sequence"/>
</dbReference>
<evidence type="ECO:0000256" key="1">
    <source>
        <dbReference type="ARBA" id="ARBA00007613"/>
    </source>
</evidence>
<keyword evidence="2" id="KW-0472">Membrane</keyword>
<keyword evidence="2" id="KW-0812">Transmembrane</keyword>
<name>A0ABY2XPF1_9GAMM</name>